<name>A0ABV9YDC8_9PSEU</name>
<dbReference type="EMBL" id="JBHSJB010000042">
    <property type="protein sequence ID" value="MFC5059605.1"/>
    <property type="molecule type" value="Genomic_DNA"/>
</dbReference>
<dbReference type="PANTHER" id="PTHR37422:SF13">
    <property type="entry name" value="LIPOPOLYSACCHARIDE BIOSYNTHESIS PROTEIN PA4999-RELATED"/>
    <property type="match status" value="1"/>
</dbReference>
<feature type="compositionally biased region" description="Low complexity" evidence="5">
    <location>
        <begin position="1"/>
        <end position="15"/>
    </location>
</feature>
<keyword evidence="8" id="KW-0436">Ligase</keyword>
<evidence type="ECO:0000256" key="4">
    <source>
        <dbReference type="ARBA" id="ARBA00023136"/>
    </source>
</evidence>
<dbReference type="InterPro" id="IPR051533">
    <property type="entry name" value="WaaL-like"/>
</dbReference>
<keyword evidence="4 6" id="KW-0472">Membrane</keyword>
<dbReference type="Proteomes" id="UP001595833">
    <property type="component" value="Unassembled WGS sequence"/>
</dbReference>
<keyword evidence="3 6" id="KW-1133">Transmembrane helix</keyword>
<feature type="domain" description="O-antigen ligase-related" evidence="7">
    <location>
        <begin position="234"/>
        <end position="375"/>
    </location>
</feature>
<feature type="transmembrane region" description="Helical" evidence="6">
    <location>
        <begin position="397"/>
        <end position="415"/>
    </location>
</feature>
<dbReference type="Pfam" id="PF04932">
    <property type="entry name" value="Wzy_C"/>
    <property type="match status" value="1"/>
</dbReference>
<evidence type="ECO:0000313" key="9">
    <source>
        <dbReference type="Proteomes" id="UP001595833"/>
    </source>
</evidence>
<feature type="transmembrane region" description="Helical" evidence="6">
    <location>
        <begin position="136"/>
        <end position="153"/>
    </location>
</feature>
<dbReference type="InterPro" id="IPR007016">
    <property type="entry name" value="O-antigen_ligase-rel_domated"/>
</dbReference>
<comment type="caution">
    <text evidence="8">The sequence shown here is derived from an EMBL/GenBank/DDBJ whole genome shotgun (WGS) entry which is preliminary data.</text>
</comment>
<organism evidence="8 9">
    <name type="scientific">Saccharothrix xinjiangensis</name>
    <dbReference type="NCBI Taxonomy" id="204798"/>
    <lineage>
        <taxon>Bacteria</taxon>
        <taxon>Bacillati</taxon>
        <taxon>Actinomycetota</taxon>
        <taxon>Actinomycetes</taxon>
        <taxon>Pseudonocardiales</taxon>
        <taxon>Pseudonocardiaceae</taxon>
        <taxon>Saccharothrix</taxon>
    </lineage>
</organism>
<evidence type="ECO:0000313" key="8">
    <source>
        <dbReference type="EMBL" id="MFC5059605.1"/>
    </source>
</evidence>
<protein>
    <submittedName>
        <fullName evidence="8">O-antigen ligase family protein</fullName>
    </submittedName>
</protein>
<keyword evidence="2 6" id="KW-0812">Transmembrane</keyword>
<evidence type="ECO:0000256" key="1">
    <source>
        <dbReference type="ARBA" id="ARBA00004141"/>
    </source>
</evidence>
<dbReference type="PANTHER" id="PTHR37422">
    <property type="entry name" value="TEICHURONIC ACID BIOSYNTHESIS PROTEIN TUAE"/>
    <property type="match status" value="1"/>
</dbReference>
<feature type="compositionally biased region" description="Pro residues" evidence="5">
    <location>
        <begin position="37"/>
        <end position="47"/>
    </location>
</feature>
<feature type="transmembrane region" description="Helical" evidence="6">
    <location>
        <begin position="107"/>
        <end position="130"/>
    </location>
</feature>
<keyword evidence="9" id="KW-1185">Reference proteome</keyword>
<comment type="subcellular location">
    <subcellularLocation>
        <location evidence="1">Membrane</location>
        <topology evidence="1">Multi-pass membrane protein</topology>
    </subcellularLocation>
</comment>
<evidence type="ECO:0000256" key="3">
    <source>
        <dbReference type="ARBA" id="ARBA00022989"/>
    </source>
</evidence>
<evidence type="ECO:0000259" key="7">
    <source>
        <dbReference type="Pfam" id="PF04932"/>
    </source>
</evidence>
<dbReference type="RefSeq" id="WP_380648658.1">
    <property type="nucleotide sequence ID" value="NZ_JBHSJB010000042.1"/>
</dbReference>
<evidence type="ECO:0000256" key="5">
    <source>
        <dbReference type="SAM" id="MobiDB-lite"/>
    </source>
</evidence>
<proteinExistence type="predicted"/>
<evidence type="ECO:0000256" key="6">
    <source>
        <dbReference type="SAM" id="Phobius"/>
    </source>
</evidence>
<accession>A0ABV9YDC8</accession>
<feature type="transmembrane region" description="Helical" evidence="6">
    <location>
        <begin position="271"/>
        <end position="293"/>
    </location>
</feature>
<gene>
    <name evidence="8" type="ORF">ACFPFM_38320</name>
</gene>
<feature type="transmembrane region" description="Helical" evidence="6">
    <location>
        <begin position="160"/>
        <end position="178"/>
    </location>
</feature>
<feature type="transmembrane region" description="Helical" evidence="6">
    <location>
        <begin position="366"/>
        <end position="385"/>
    </location>
</feature>
<feature type="transmembrane region" description="Helical" evidence="6">
    <location>
        <begin position="225"/>
        <end position="243"/>
    </location>
</feature>
<reference evidence="9" key="1">
    <citation type="journal article" date="2019" name="Int. J. Syst. Evol. Microbiol.">
        <title>The Global Catalogue of Microorganisms (GCM) 10K type strain sequencing project: providing services to taxonomists for standard genome sequencing and annotation.</title>
        <authorList>
            <consortium name="The Broad Institute Genomics Platform"/>
            <consortium name="The Broad Institute Genome Sequencing Center for Infectious Disease"/>
            <person name="Wu L."/>
            <person name="Ma J."/>
        </authorList>
    </citation>
    <scope>NUCLEOTIDE SEQUENCE [LARGE SCALE GENOMIC DNA]</scope>
    <source>
        <strain evidence="9">KCTC 12848</strain>
    </source>
</reference>
<dbReference type="GO" id="GO:0016874">
    <property type="term" value="F:ligase activity"/>
    <property type="evidence" value="ECO:0007669"/>
    <property type="project" value="UniProtKB-KW"/>
</dbReference>
<evidence type="ECO:0000256" key="2">
    <source>
        <dbReference type="ARBA" id="ARBA00022692"/>
    </source>
</evidence>
<sequence>MTEPLATGAAAAGAPTPAPPTPGSLAAEPRPAEPRPAEPPAAGPPETGPLATGLLRALVCATVFAAPLEGYLLQWHGQLAKLPPALLVLAWAAVRVRRRALPAPHPVHAVLALLTVVLLASSALHAGGAYTIEYTLRWLPFLLVTVVLVDVASREAPLRWVLGAAVAGAVVAATGALHSLFVEGETRASGPLEDPNDLAYFLVAALPLLVALRRPRRDATGSGRAATAGLALAATVLVAGAAATFSRGGALALAAAAAWLAARRAIPVRALLAGVAGSAVLVVGAALVAGPALDRAFQEKTHVAGANADTRELRWEAAARMLAEHPVLGVGPGGFRADYPAASHNAEVDEQSPVAHNMYLEVAAELGLPGFALFAALLALTAVTGERVLRATADPGPVVAVQASLVAVAVASAFLSQQYYLPLWSLVAVVAAADLRLRRTSYVACAPRDQ</sequence>
<feature type="region of interest" description="Disordered" evidence="5">
    <location>
        <begin position="1"/>
        <end position="47"/>
    </location>
</feature>